<evidence type="ECO:0000313" key="1">
    <source>
        <dbReference type="EMBL" id="SVD24630.1"/>
    </source>
</evidence>
<proteinExistence type="predicted"/>
<dbReference type="AlphaFoldDB" id="A0A382TRE7"/>
<name>A0A382TRE7_9ZZZZ</name>
<protein>
    <submittedName>
        <fullName evidence="1">Uncharacterized protein</fullName>
    </submittedName>
</protein>
<sequence>LIKKLKRFDLLNKEIKEDSSLEKIFQDLLEHVEYKMPHPSSVNRDAFLILSDEINKLEETESQDKEDIEVILNDIHQKVKAL</sequence>
<dbReference type="EMBL" id="UINC01138589">
    <property type="protein sequence ID" value="SVD24630.1"/>
    <property type="molecule type" value="Genomic_DNA"/>
</dbReference>
<accession>A0A382TRE7</accession>
<reference evidence="1" key="1">
    <citation type="submission" date="2018-05" db="EMBL/GenBank/DDBJ databases">
        <authorList>
            <person name="Lanie J.A."/>
            <person name="Ng W.-L."/>
            <person name="Kazmierczak K.M."/>
            <person name="Andrzejewski T.M."/>
            <person name="Davidsen T.M."/>
            <person name="Wayne K.J."/>
            <person name="Tettelin H."/>
            <person name="Glass J.I."/>
            <person name="Rusch D."/>
            <person name="Podicherti R."/>
            <person name="Tsui H.-C.T."/>
            <person name="Winkler M.E."/>
        </authorList>
    </citation>
    <scope>NUCLEOTIDE SEQUENCE</scope>
</reference>
<gene>
    <name evidence="1" type="ORF">METZ01_LOCUS377484</name>
</gene>
<organism evidence="1">
    <name type="scientific">marine metagenome</name>
    <dbReference type="NCBI Taxonomy" id="408172"/>
    <lineage>
        <taxon>unclassified sequences</taxon>
        <taxon>metagenomes</taxon>
        <taxon>ecological metagenomes</taxon>
    </lineage>
</organism>
<feature type="non-terminal residue" evidence="1">
    <location>
        <position position="1"/>
    </location>
</feature>